<dbReference type="PIRSF" id="PIRSF004983">
    <property type="entry name" value="MenD"/>
    <property type="match status" value="1"/>
</dbReference>
<dbReference type="Gene3D" id="3.40.50.1220">
    <property type="entry name" value="TPP-binding domain"/>
    <property type="match status" value="1"/>
</dbReference>
<comment type="subunit">
    <text evidence="6">Homodimer.</text>
</comment>
<dbReference type="PANTHER" id="PTHR42916">
    <property type="entry name" value="2-SUCCINYL-5-ENOLPYRUVYL-6-HYDROXY-3-CYCLOHEXENE-1-CARBOXYLATE SYNTHASE"/>
    <property type="match status" value="1"/>
</dbReference>
<comment type="pathway">
    <text evidence="6">Quinol/quinone metabolism; 1,4-dihydroxy-2-naphthoate biosynthesis; 1,4-dihydroxy-2-naphthoate from chorismate: step 2/7.</text>
</comment>
<proteinExistence type="inferred from homology"/>
<dbReference type="EMBL" id="BMWX01000003">
    <property type="protein sequence ID" value="GGZ26973.1"/>
    <property type="molecule type" value="Genomic_DNA"/>
</dbReference>
<gene>
    <name evidence="6 9" type="primary">menD</name>
    <name evidence="9" type="ORF">GCM10007049_19670</name>
</gene>
<dbReference type="Pfam" id="PF16582">
    <property type="entry name" value="TPP_enzyme_M_2"/>
    <property type="match status" value="1"/>
</dbReference>
<evidence type="ECO:0000256" key="4">
    <source>
        <dbReference type="ARBA" id="ARBA00023052"/>
    </source>
</evidence>
<dbReference type="GO" id="GO:0030976">
    <property type="term" value="F:thiamine pyrophosphate binding"/>
    <property type="evidence" value="ECO:0007669"/>
    <property type="project" value="UniProtKB-UniRule"/>
</dbReference>
<keyword evidence="4 6" id="KW-0786">Thiamine pyrophosphate</keyword>
<reference evidence="9" key="1">
    <citation type="journal article" date="2014" name="Int. J. Syst. Evol. Microbiol.">
        <title>Complete genome sequence of Corynebacterium casei LMG S-19264T (=DSM 44701T), isolated from a smear-ripened cheese.</title>
        <authorList>
            <consortium name="US DOE Joint Genome Institute (JGI-PGF)"/>
            <person name="Walter F."/>
            <person name="Albersmeier A."/>
            <person name="Kalinowski J."/>
            <person name="Ruckert C."/>
        </authorList>
    </citation>
    <scope>NUCLEOTIDE SEQUENCE</scope>
    <source>
        <strain evidence="9">KCTC 12368</strain>
    </source>
</reference>
<keyword evidence="5 6" id="KW-0464">Manganese</keyword>
<dbReference type="InterPro" id="IPR004433">
    <property type="entry name" value="MenaQ_synth_MenD"/>
</dbReference>
<comment type="pathway">
    <text evidence="6">Quinol/quinone metabolism; menaquinone biosynthesis.</text>
</comment>
<keyword evidence="10" id="KW-1185">Reference proteome</keyword>
<dbReference type="AlphaFoldDB" id="A0A918UQH9"/>
<comment type="cofactor">
    <cofactor evidence="6">
        <name>thiamine diphosphate</name>
        <dbReference type="ChEBI" id="CHEBI:58937"/>
    </cofactor>
    <text evidence="6">Binds 1 thiamine pyrophosphate per subunit.</text>
</comment>
<dbReference type="Gene3D" id="3.40.50.970">
    <property type="match status" value="2"/>
</dbReference>
<dbReference type="InterPro" id="IPR029061">
    <property type="entry name" value="THDP-binding"/>
</dbReference>
<evidence type="ECO:0000259" key="8">
    <source>
        <dbReference type="Pfam" id="PF16582"/>
    </source>
</evidence>
<reference evidence="9" key="2">
    <citation type="submission" date="2020-09" db="EMBL/GenBank/DDBJ databases">
        <authorList>
            <person name="Sun Q."/>
            <person name="Kim S."/>
        </authorList>
    </citation>
    <scope>NUCLEOTIDE SEQUENCE</scope>
    <source>
        <strain evidence="9">KCTC 12368</strain>
    </source>
</reference>
<evidence type="ECO:0000313" key="9">
    <source>
        <dbReference type="EMBL" id="GGZ26973.1"/>
    </source>
</evidence>
<comment type="caution">
    <text evidence="9">The sequence shown here is derived from an EMBL/GenBank/DDBJ whole genome shotgun (WGS) entry which is preliminary data.</text>
</comment>
<dbReference type="EC" id="2.2.1.9" evidence="6"/>
<dbReference type="InterPro" id="IPR012001">
    <property type="entry name" value="Thiamin_PyroP_enz_TPP-bd_dom"/>
</dbReference>
<comment type="cofactor">
    <cofactor evidence="6">
        <name>Mg(2+)</name>
        <dbReference type="ChEBI" id="CHEBI:18420"/>
    </cofactor>
    <cofactor evidence="6">
        <name>Mn(2+)</name>
        <dbReference type="ChEBI" id="CHEBI:29035"/>
    </cofactor>
</comment>
<evidence type="ECO:0000259" key="7">
    <source>
        <dbReference type="Pfam" id="PF02776"/>
    </source>
</evidence>
<feature type="domain" description="Menaquinone biosynthesis protein MenD middle" evidence="8">
    <location>
        <begin position="243"/>
        <end position="388"/>
    </location>
</feature>
<dbReference type="GO" id="GO:0000287">
    <property type="term" value="F:magnesium ion binding"/>
    <property type="evidence" value="ECO:0007669"/>
    <property type="project" value="UniProtKB-UniRule"/>
</dbReference>
<dbReference type="InterPro" id="IPR032264">
    <property type="entry name" value="MenD_middle"/>
</dbReference>
<dbReference type="GO" id="GO:0009234">
    <property type="term" value="P:menaquinone biosynthetic process"/>
    <property type="evidence" value="ECO:0007669"/>
    <property type="project" value="UniProtKB-UniRule"/>
</dbReference>
<evidence type="ECO:0000256" key="2">
    <source>
        <dbReference type="ARBA" id="ARBA00022723"/>
    </source>
</evidence>
<keyword evidence="2 6" id="KW-0479">Metal-binding</keyword>
<evidence type="ECO:0000256" key="1">
    <source>
        <dbReference type="ARBA" id="ARBA00022679"/>
    </source>
</evidence>
<dbReference type="PANTHER" id="PTHR42916:SF1">
    <property type="entry name" value="PROTEIN PHYLLO, CHLOROPLASTIC"/>
    <property type="match status" value="1"/>
</dbReference>
<dbReference type="SUPFAM" id="SSF52518">
    <property type="entry name" value="Thiamin diphosphate-binding fold (THDP-binding)"/>
    <property type="match status" value="2"/>
</dbReference>
<keyword evidence="6" id="KW-0474">Menaquinone biosynthesis</keyword>
<evidence type="ECO:0000313" key="10">
    <source>
        <dbReference type="Proteomes" id="UP000619457"/>
    </source>
</evidence>
<comment type="function">
    <text evidence="6">Catalyzes the thiamine diphosphate-dependent decarboxylation of 2-oxoglutarate and the subsequent addition of the resulting succinic semialdehyde-thiamine pyrophosphate anion to isochorismate to yield 2-succinyl-5-enolpyruvyl-6-hydroxy-3-cyclohexene-1-carboxylate (SEPHCHC).</text>
</comment>
<accession>A0A918UQH9</accession>
<dbReference type="CDD" id="cd07037">
    <property type="entry name" value="TPP_PYR_MenD"/>
    <property type="match status" value="1"/>
</dbReference>
<dbReference type="RefSeq" id="WP_026235701.1">
    <property type="nucleotide sequence ID" value="NZ_BMWX01000003.1"/>
</dbReference>
<dbReference type="Proteomes" id="UP000619457">
    <property type="component" value="Unassembled WGS sequence"/>
</dbReference>
<protein>
    <recommendedName>
        <fullName evidence="6">2-succinyl-5-enolpyruvyl-6-hydroxy-3-cyclohexene-1-carboxylate synthase</fullName>
        <shortName evidence="6">SEPHCHC synthase</shortName>
        <ecNumber evidence="6">2.2.1.9</ecNumber>
    </recommendedName>
    <alternativeName>
        <fullName evidence="6">Menaquinone biosynthesis protein MenD</fullName>
    </alternativeName>
</protein>
<evidence type="ECO:0000256" key="5">
    <source>
        <dbReference type="ARBA" id="ARBA00023211"/>
    </source>
</evidence>
<keyword evidence="1 6" id="KW-0808">Transferase</keyword>
<feature type="domain" description="Thiamine pyrophosphate enzyme N-terminal TPP-binding" evidence="7">
    <location>
        <begin position="9"/>
        <end position="116"/>
    </location>
</feature>
<dbReference type="Pfam" id="PF02776">
    <property type="entry name" value="TPP_enzyme_N"/>
    <property type="match status" value="1"/>
</dbReference>
<comment type="similarity">
    <text evidence="6">Belongs to the TPP enzyme family. MenD subfamily.</text>
</comment>
<organism evidence="9 10">
    <name type="scientific">Echinicola pacifica</name>
    <dbReference type="NCBI Taxonomy" id="346377"/>
    <lineage>
        <taxon>Bacteria</taxon>
        <taxon>Pseudomonadati</taxon>
        <taxon>Bacteroidota</taxon>
        <taxon>Cytophagia</taxon>
        <taxon>Cytophagales</taxon>
        <taxon>Cyclobacteriaceae</taxon>
        <taxon>Echinicola</taxon>
    </lineage>
</organism>
<dbReference type="CDD" id="cd02009">
    <property type="entry name" value="TPP_SHCHC_synthase"/>
    <property type="match status" value="1"/>
</dbReference>
<evidence type="ECO:0000256" key="6">
    <source>
        <dbReference type="HAMAP-Rule" id="MF_01659"/>
    </source>
</evidence>
<dbReference type="GO" id="GO:0070204">
    <property type="term" value="F:2-succinyl-5-enolpyruvyl-6-hydroxy-3-cyclohexene-1-carboxylic-acid synthase activity"/>
    <property type="evidence" value="ECO:0007669"/>
    <property type="project" value="UniProtKB-UniRule"/>
</dbReference>
<evidence type="ECO:0000256" key="3">
    <source>
        <dbReference type="ARBA" id="ARBA00022842"/>
    </source>
</evidence>
<dbReference type="GO" id="GO:0030145">
    <property type="term" value="F:manganese ion binding"/>
    <property type="evidence" value="ECO:0007669"/>
    <property type="project" value="UniProtKB-UniRule"/>
</dbReference>
<dbReference type="HAMAP" id="MF_01659">
    <property type="entry name" value="MenD"/>
    <property type="match status" value="1"/>
</dbReference>
<keyword evidence="3 6" id="KW-0460">Magnesium</keyword>
<name>A0A918UQH9_9BACT</name>
<dbReference type="NCBIfam" id="TIGR00173">
    <property type="entry name" value="menD"/>
    <property type="match status" value="1"/>
</dbReference>
<sequence>MIIQPIVDLVAICARKGVKNVILSPGSRCAPITLAFARHPEMHCRTISDERSAAFIALGMAQQTQKPVVLVCSSGTASLNYAPAVAEAYFQEIPLIVITADRPTEWIDQWDGQTIRQEKIYGNHIKKDFRFPDAFSHPDQSWHAHRISNEAINIAAAYPAGPVHINIPLREPFYPSATEKFNYSLPLPSVDQVHSGGALTEDQKIQLKNQLERYSRILIVPGQQRPNPKLQQLLDQLMMEQRAVVVTDTISNLQSEHSINYHDQFIPVAEAEKLSPDLIISFGKSIISKSLKLFLRSSGAEHWHIRPNGYIPDTYQGLTKQLFADPASFLTFLGQNISKNDPHFQEYWTQCDQHLADRLKQELSHAEFGEWKAIHQALSLMPGKSKLHLANSMAVRYVNFLGPRPQEVICNRGTSGIDGSNSTAVGCTFTTKEMVTLITGDMAFFYDRNAFWNNYTFNNLRVILLNNHAGGIFRIIDGPAMQPELEEFFETKQALSAENLAREFNFHYKQVTLEEDYLKALDGFFQPSVQPKIIEVITDSKNNTSILKEIKAKLKAGFQNSGQVS</sequence>
<comment type="catalytic activity">
    <reaction evidence="6">
        <text>isochorismate + 2-oxoglutarate + H(+) = 5-enolpyruvoyl-6-hydroxy-2-succinyl-cyclohex-3-ene-1-carboxylate + CO2</text>
        <dbReference type="Rhea" id="RHEA:25593"/>
        <dbReference type="ChEBI" id="CHEBI:15378"/>
        <dbReference type="ChEBI" id="CHEBI:16526"/>
        <dbReference type="ChEBI" id="CHEBI:16810"/>
        <dbReference type="ChEBI" id="CHEBI:29780"/>
        <dbReference type="ChEBI" id="CHEBI:58818"/>
        <dbReference type="EC" id="2.2.1.9"/>
    </reaction>
</comment>